<evidence type="ECO:0000313" key="15">
    <source>
        <dbReference type="Proteomes" id="UP000001593"/>
    </source>
</evidence>
<dbReference type="Proteomes" id="UP000001593">
    <property type="component" value="Unassembled WGS sequence"/>
</dbReference>
<dbReference type="OrthoDB" id="6353017at2759"/>
<sequence>MEAEDELNRLALILQQSQEKFLEWTGEGFRNQIIEQSYQHEREIKTGKEKIAELEEKIKQYNEETDRKLQAIQQQQSEVEDLEKQLQDLQLSAQVLAEQRDNDKDHLQMLEQQISRENKDIMDKEEAAKAKLEHFQKGSELFRKSLGLEFKKIDDDHLQFVFKYIDPNDWERPFTFTVRIDSNDRSYKVKDCMPEIQDLDKMVEELNSSGHFSKFIYKVRNKFKELAKKSVIVQD</sequence>
<dbReference type="STRING" id="45351.A7RXM6"/>
<dbReference type="InterPro" id="IPR045143">
    <property type="entry name" value="Spc25"/>
</dbReference>
<keyword evidence="5 11" id="KW-0132">Cell division</keyword>
<dbReference type="GO" id="GO:0051301">
    <property type="term" value="P:cell division"/>
    <property type="evidence" value="ECO:0007669"/>
    <property type="project" value="UniProtKB-UniRule"/>
</dbReference>
<dbReference type="Gene3D" id="3.30.457.50">
    <property type="entry name" value="Chromosome segregation protein Spc25"/>
    <property type="match status" value="1"/>
</dbReference>
<dbReference type="InterPro" id="IPR013255">
    <property type="entry name" value="Spc25_C"/>
</dbReference>
<comment type="function">
    <text evidence="11">Acts as a component of the essential kinetochore-associated NDC80 complex, which is required for chromosome segregation and spindle checkpoint activity.</text>
</comment>
<proteinExistence type="inferred from homology"/>
<reference evidence="14 15" key="1">
    <citation type="journal article" date="2007" name="Science">
        <title>Sea anemone genome reveals ancestral eumetazoan gene repertoire and genomic organization.</title>
        <authorList>
            <person name="Putnam N.H."/>
            <person name="Srivastava M."/>
            <person name="Hellsten U."/>
            <person name="Dirks B."/>
            <person name="Chapman J."/>
            <person name="Salamov A."/>
            <person name="Terry A."/>
            <person name="Shapiro H."/>
            <person name="Lindquist E."/>
            <person name="Kapitonov V.V."/>
            <person name="Jurka J."/>
            <person name="Genikhovich G."/>
            <person name="Grigoriev I.V."/>
            <person name="Lucas S.M."/>
            <person name="Steele R.E."/>
            <person name="Finnerty J.R."/>
            <person name="Technau U."/>
            <person name="Martindale M.Q."/>
            <person name="Rokhsar D.S."/>
        </authorList>
    </citation>
    <scope>NUCLEOTIDE SEQUENCE [LARGE SCALE GENOMIC DNA]</scope>
    <source>
        <strain evidence="15">CH2 X CH6</strain>
    </source>
</reference>
<evidence type="ECO:0000256" key="2">
    <source>
        <dbReference type="ARBA" id="ARBA00006379"/>
    </source>
</evidence>
<keyword evidence="6 11" id="KW-0498">Mitosis</keyword>
<comment type="similarity">
    <text evidence="2 11">Belongs to the SPC25 family.</text>
</comment>
<evidence type="ECO:0000256" key="12">
    <source>
        <dbReference type="SAM" id="Coils"/>
    </source>
</evidence>
<dbReference type="EMBL" id="DS469550">
    <property type="protein sequence ID" value="EDO43802.1"/>
    <property type="molecule type" value="Genomic_DNA"/>
</dbReference>
<evidence type="ECO:0000256" key="1">
    <source>
        <dbReference type="ARBA" id="ARBA00004584"/>
    </source>
</evidence>
<evidence type="ECO:0000256" key="5">
    <source>
        <dbReference type="ARBA" id="ARBA00022618"/>
    </source>
</evidence>
<name>A7RXM6_NEMVE</name>
<dbReference type="KEGG" id="nve:5515759"/>
<keyword evidence="7 12" id="KW-0175">Coiled coil</keyword>
<keyword evidence="8 11" id="KW-0131">Cell cycle</keyword>
<dbReference type="HOGENOM" id="CLU_1157720_0_0_1"/>
<accession>A7RXM6</accession>
<evidence type="ECO:0000256" key="7">
    <source>
        <dbReference type="ARBA" id="ARBA00023054"/>
    </source>
</evidence>
<dbReference type="GO" id="GO:0007059">
    <property type="term" value="P:chromosome segregation"/>
    <property type="evidence" value="ECO:0000318"/>
    <property type="project" value="GO_Central"/>
</dbReference>
<dbReference type="PANTHER" id="PTHR14281">
    <property type="entry name" value="KINETOCHORE PROTEIN SPC25-RELATED"/>
    <property type="match status" value="1"/>
</dbReference>
<evidence type="ECO:0000259" key="13">
    <source>
        <dbReference type="Pfam" id="PF08234"/>
    </source>
</evidence>
<dbReference type="InParanoid" id="A7RXM6"/>
<gene>
    <name evidence="14" type="ORF">NEMVEDRAFT_v1g236726</name>
</gene>
<dbReference type="CDD" id="cd23784">
    <property type="entry name" value="RWD_Spc25"/>
    <property type="match status" value="1"/>
</dbReference>
<keyword evidence="11" id="KW-0539">Nucleus</keyword>
<keyword evidence="4 11" id="KW-0158">Chromosome</keyword>
<dbReference type="PANTHER" id="PTHR14281:SF0">
    <property type="entry name" value="KINETOCHORE PROTEIN SPC25"/>
    <property type="match status" value="1"/>
</dbReference>
<evidence type="ECO:0000313" key="14">
    <source>
        <dbReference type="EMBL" id="EDO43802.1"/>
    </source>
</evidence>
<dbReference type="eggNOG" id="KOG4657">
    <property type="taxonomic scope" value="Eukaryota"/>
</dbReference>
<protein>
    <recommendedName>
        <fullName evidence="3 11">Kinetochore protein SPC25</fullName>
    </recommendedName>
</protein>
<evidence type="ECO:0000256" key="8">
    <source>
        <dbReference type="ARBA" id="ARBA00023306"/>
    </source>
</evidence>
<dbReference type="GO" id="GO:0005634">
    <property type="term" value="C:nucleus"/>
    <property type="evidence" value="ECO:0007669"/>
    <property type="project" value="UniProtKB-SubCell"/>
</dbReference>
<evidence type="ECO:0000256" key="4">
    <source>
        <dbReference type="ARBA" id="ARBA00022454"/>
    </source>
</evidence>
<dbReference type="Pfam" id="PF08234">
    <property type="entry name" value="Spindle_Spc25"/>
    <property type="match status" value="1"/>
</dbReference>
<keyword evidence="15" id="KW-1185">Reference proteome</keyword>
<evidence type="ECO:0000256" key="6">
    <source>
        <dbReference type="ARBA" id="ARBA00022776"/>
    </source>
</evidence>
<evidence type="ECO:0000256" key="10">
    <source>
        <dbReference type="ARBA" id="ARBA00065771"/>
    </source>
</evidence>
<dbReference type="FunFam" id="3.30.457.50:FF:000001">
    <property type="entry name" value="Probable kinetochore protein spc25"/>
    <property type="match status" value="1"/>
</dbReference>
<evidence type="ECO:0000256" key="3">
    <source>
        <dbReference type="ARBA" id="ARBA00013692"/>
    </source>
</evidence>
<dbReference type="PhylomeDB" id="A7RXM6"/>
<evidence type="ECO:0000256" key="9">
    <source>
        <dbReference type="ARBA" id="ARBA00023328"/>
    </source>
</evidence>
<comment type="subcellular location">
    <subcellularLocation>
        <location evidence="1">Chromosome</location>
        <location evidence="1">Centromere</location>
    </subcellularLocation>
    <subcellularLocation>
        <location evidence="11">Nucleus</location>
    </subcellularLocation>
    <subcellularLocation>
        <location evidence="11">Chromosome</location>
        <location evidence="11">Centromere</location>
        <location evidence="11">Kinetochore</location>
    </subcellularLocation>
</comment>
<feature type="domain" description="Chromosome segregation protein Spc25 C-terminal" evidence="13">
    <location>
        <begin position="153"/>
        <end position="224"/>
    </location>
</feature>
<keyword evidence="11" id="KW-0995">Kinetochore</keyword>
<dbReference type="GO" id="GO:0031262">
    <property type="term" value="C:Ndc80 complex"/>
    <property type="evidence" value="ECO:0000318"/>
    <property type="project" value="GO_Central"/>
</dbReference>
<keyword evidence="9 11" id="KW-0137">Centromere</keyword>
<evidence type="ECO:0000256" key="11">
    <source>
        <dbReference type="RuleBase" id="RU367150"/>
    </source>
</evidence>
<dbReference type="AlphaFoldDB" id="A7RXM6"/>
<comment type="subunit">
    <text evidence="10">Component of the NDC80 complex, which is composed of ndc80, cdca1, spbc24 and spbc25. The NDC80 complex interacts with mis12 and zwint.</text>
</comment>
<organism evidence="14 15">
    <name type="scientific">Nematostella vectensis</name>
    <name type="common">Starlet sea anemone</name>
    <dbReference type="NCBI Taxonomy" id="45351"/>
    <lineage>
        <taxon>Eukaryota</taxon>
        <taxon>Metazoa</taxon>
        <taxon>Cnidaria</taxon>
        <taxon>Anthozoa</taxon>
        <taxon>Hexacorallia</taxon>
        <taxon>Actiniaria</taxon>
        <taxon>Edwardsiidae</taxon>
        <taxon>Nematostella</taxon>
    </lineage>
</organism>
<dbReference type="OMA" id="HCENIER"/>
<feature type="coiled-coil region" evidence="12">
    <location>
        <begin position="37"/>
        <end position="127"/>
    </location>
</feature>